<accession>A0AAN9AIY9</accession>
<evidence type="ECO:0000256" key="2">
    <source>
        <dbReference type="ARBA" id="ARBA00008860"/>
    </source>
</evidence>
<dbReference type="Proteomes" id="UP001374579">
    <property type="component" value="Unassembled WGS sequence"/>
</dbReference>
<proteinExistence type="inferred from homology"/>
<evidence type="ECO:0000256" key="7">
    <source>
        <dbReference type="ARBA" id="ARBA00035398"/>
    </source>
</evidence>
<keyword evidence="9" id="KW-1185">Reference proteome</keyword>
<evidence type="ECO:0000256" key="4">
    <source>
        <dbReference type="ARBA" id="ARBA00023128"/>
    </source>
</evidence>
<evidence type="ECO:0000256" key="5">
    <source>
        <dbReference type="ARBA" id="ARBA00023274"/>
    </source>
</evidence>
<keyword evidence="4" id="KW-0496">Mitochondrion</keyword>
<evidence type="ECO:0000313" key="8">
    <source>
        <dbReference type="EMBL" id="KAK7087808.1"/>
    </source>
</evidence>
<gene>
    <name evidence="8" type="ORF">V1264_021812</name>
</gene>
<dbReference type="AlphaFoldDB" id="A0AAN9AIY9"/>
<sequence length="214" mass="24413">MAAALVRSFALSANAKTTFGLRAVAINQTWTRTAFFRRQKDKEQEAEVTTVIPEEQTVSSPLSLAKTLRKRVGLQTVRSYAPPSDVEERFQRISSDVYGEVAEWKDYRFANNRIKFKFLTRAMSEFDHYVPNTDLNKINTVGDAVAFFSAPVRDSSSYEDITKLDLPPNLHIQLEPLRFDPETDTMYGGKTAFPGRPSKVISLKYQRKYGKKEE</sequence>
<keyword evidence="5" id="KW-0687">Ribonucleoprotein</keyword>
<evidence type="ECO:0000256" key="6">
    <source>
        <dbReference type="ARBA" id="ARBA00035183"/>
    </source>
</evidence>
<dbReference type="PANTHER" id="PTHR31542">
    <property type="entry name" value="39A RIBOSOMAL PROTEIN L50, MITOCHONDRIAL"/>
    <property type="match status" value="1"/>
</dbReference>
<name>A0AAN9AIY9_9CAEN</name>
<comment type="subcellular location">
    <subcellularLocation>
        <location evidence="1">Mitochondrion</location>
    </subcellularLocation>
</comment>
<keyword evidence="3" id="KW-0689">Ribosomal protein</keyword>
<comment type="caution">
    <text evidence="8">The sequence shown here is derived from an EMBL/GenBank/DDBJ whole genome shotgun (WGS) entry which is preliminary data.</text>
</comment>
<evidence type="ECO:0000256" key="1">
    <source>
        <dbReference type="ARBA" id="ARBA00004173"/>
    </source>
</evidence>
<dbReference type="EMBL" id="JBAMIC010004070">
    <property type="protein sequence ID" value="KAK7087808.1"/>
    <property type="molecule type" value="Genomic_DNA"/>
</dbReference>
<dbReference type="GO" id="GO:0005762">
    <property type="term" value="C:mitochondrial large ribosomal subunit"/>
    <property type="evidence" value="ECO:0007669"/>
    <property type="project" value="TreeGrafter"/>
</dbReference>
<dbReference type="Pfam" id="PF10501">
    <property type="entry name" value="Ribosomal_L50"/>
    <property type="match status" value="1"/>
</dbReference>
<protein>
    <recommendedName>
        <fullName evidence="6">Large ribosomal subunit protein mL50</fullName>
    </recommendedName>
    <alternativeName>
        <fullName evidence="7">39S ribosomal protein L50, mitochondrial</fullName>
    </alternativeName>
</protein>
<dbReference type="PANTHER" id="PTHR31542:SF1">
    <property type="entry name" value="LARGE RIBOSOMAL SUBUNIT PROTEIN ML50"/>
    <property type="match status" value="1"/>
</dbReference>
<evidence type="ECO:0000256" key="3">
    <source>
        <dbReference type="ARBA" id="ARBA00022980"/>
    </source>
</evidence>
<dbReference type="InterPro" id="IPR018305">
    <property type="entry name" value="Ribosomal_m50"/>
</dbReference>
<reference evidence="8 9" key="1">
    <citation type="submission" date="2024-02" db="EMBL/GenBank/DDBJ databases">
        <title>Chromosome-scale genome assembly of the rough periwinkle Littorina saxatilis.</title>
        <authorList>
            <person name="De Jode A."/>
            <person name="Faria R."/>
            <person name="Formenti G."/>
            <person name="Sims Y."/>
            <person name="Smith T.P."/>
            <person name="Tracey A."/>
            <person name="Wood J.M.D."/>
            <person name="Zagrodzka Z.B."/>
            <person name="Johannesson K."/>
            <person name="Butlin R.K."/>
            <person name="Leder E.H."/>
        </authorList>
    </citation>
    <scope>NUCLEOTIDE SEQUENCE [LARGE SCALE GENOMIC DNA]</scope>
    <source>
        <strain evidence="8">Snail1</strain>
        <tissue evidence="8">Muscle</tissue>
    </source>
</reference>
<evidence type="ECO:0000313" key="9">
    <source>
        <dbReference type="Proteomes" id="UP001374579"/>
    </source>
</evidence>
<organism evidence="8 9">
    <name type="scientific">Littorina saxatilis</name>
    <dbReference type="NCBI Taxonomy" id="31220"/>
    <lineage>
        <taxon>Eukaryota</taxon>
        <taxon>Metazoa</taxon>
        <taxon>Spiralia</taxon>
        <taxon>Lophotrochozoa</taxon>
        <taxon>Mollusca</taxon>
        <taxon>Gastropoda</taxon>
        <taxon>Caenogastropoda</taxon>
        <taxon>Littorinimorpha</taxon>
        <taxon>Littorinoidea</taxon>
        <taxon>Littorinidae</taxon>
        <taxon>Littorina</taxon>
    </lineage>
</organism>
<comment type="similarity">
    <text evidence="2">Belongs to the mitochondrion-specific ribosomal protein mL50 family.</text>
</comment>